<dbReference type="Proteomes" id="UP000321570">
    <property type="component" value="Unassembled WGS sequence"/>
</dbReference>
<protein>
    <submittedName>
        <fullName evidence="1">Uncharacterized protein</fullName>
    </submittedName>
</protein>
<evidence type="ECO:0000313" key="2">
    <source>
        <dbReference type="Proteomes" id="UP000321570"/>
    </source>
</evidence>
<sequence>ERRAVIVPTKAKHRNLENVRSVKVARSFVCRARKELNENNGVKFTSTRKRKQYCQRSVHSLRTPEFV</sequence>
<dbReference type="AlphaFoldDB" id="A0A564YIL6"/>
<feature type="non-terminal residue" evidence="1">
    <location>
        <position position="1"/>
    </location>
</feature>
<reference evidence="1 2" key="1">
    <citation type="submission" date="2019-07" db="EMBL/GenBank/DDBJ databases">
        <authorList>
            <person name="Jastrzebski P J."/>
            <person name="Paukszto L."/>
            <person name="Jastrzebski P J."/>
        </authorList>
    </citation>
    <scope>NUCLEOTIDE SEQUENCE [LARGE SCALE GENOMIC DNA]</scope>
    <source>
        <strain evidence="1 2">WMS-il1</strain>
    </source>
</reference>
<evidence type="ECO:0000313" key="1">
    <source>
        <dbReference type="EMBL" id="VUZ47112.1"/>
    </source>
</evidence>
<accession>A0A564YIL6</accession>
<proteinExistence type="predicted"/>
<name>A0A564YIL6_HYMDI</name>
<keyword evidence="2" id="KW-1185">Reference proteome</keyword>
<organism evidence="1 2">
    <name type="scientific">Hymenolepis diminuta</name>
    <name type="common">Rat tapeworm</name>
    <dbReference type="NCBI Taxonomy" id="6216"/>
    <lineage>
        <taxon>Eukaryota</taxon>
        <taxon>Metazoa</taxon>
        <taxon>Spiralia</taxon>
        <taxon>Lophotrochozoa</taxon>
        <taxon>Platyhelminthes</taxon>
        <taxon>Cestoda</taxon>
        <taxon>Eucestoda</taxon>
        <taxon>Cyclophyllidea</taxon>
        <taxon>Hymenolepididae</taxon>
        <taxon>Hymenolepis</taxon>
    </lineage>
</organism>
<dbReference type="EMBL" id="CABIJS010000222">
    <property type="protein sequence ID" value="VUZ47112.1"/>
    <property type="molecule type" value="Genomic_DNA"/>
</dbReference>
<gene>
    <name evidence="1" type="ORF">WMSIL1_LOCUS6476</name>
</gene>